<feature type="compositionally biased region" description="Basic and acidic residues" evidence="2">
    <location>
        <begin position="141"/>
        <end position="151"/>
    </location>
</feature>
<feature type="region of interest" description="Disordered" evidence="2">
    <location>
        <begin position="118"/>
        <end position="154"/>
    </location>
</feature>
<evidence type="ECO:0000313" key="4">
    <source>
        <dbReference type="EMBL" id="SNV18279.1"/>
    </source>
</evidence>
<evidence type="ECO:0000259" key="3">
    <source>
        <dbReference type="PROSITE" id="PS50006"/>
    </source>
</evidence>
<keyword evidence="1" id="KW-0597">Phosphoprotein</keyword>
<dbReference type="KEGG" id="dco:SAMEA4475696_0412"/>
<dbReference type="PANTHER" id="PTHR23308">
    <property type="entry name" value="NUCLEAR INHIBITOR OF PROTEIN PHOSPHATASE-1"/>
    <property type="match status" value="1"/>
</dbReference>
<sequence length="348" mass="38529">MGLFDRIEAKLASTINGAFARAFKAEVQPVEIGAAMRKAMDDKAAIVSSDRAIVPNNFVVELSISDYDRLTAYEDLLTEELIASAEEHIHTQRYHPAGPIRVSFIDLDDLETGVFRVRSTSGYDSPPPAERRRGRGPGEVIETHYPHDAPRSRVSPNPVFPPDAVADPDSPYDIATNAAHAANSAAKGTAEVNRMYQRRNDSYLTPHEREAQRQDDLSYWGPDEDDARTARNPIIEEDPAPFPPDILPDPSSRPWIDVDGDAYPLLGPITIIGRDTNAQISLEDSSISRRHCEIRVTHDGPHLIIGLRDLGSTNGTFLNGERVPSARLSDGDRITIGRISFVLHTRRR</sequence>
<dbReference type="EMBL" id="LT906453">
    <property type="protein sequence ID" value="SNV18279.1"/>
    <property type="molecule type" value="Genomic_DNA"/>
</dbReference>
<dbReference type="InterPro" id="IPR042287">
    <property type="entry name" value="FhaA_N_sf"/>
</dbReference>
<dbReference type="Proteomes" id="UP000242637">
    <property type="component" value="Chromosome 1"/>
</dbReference>
<evidence type="ECO:0000313" key="5">
    <source>
        <dbReference type="Proteomes" id="UP000242637"/>
    </source>
</evidence>
<feature type="domain" description="FHA" evidence="3">
    <location>
        <begin position="270"/>
        <end position="323"/>
    </location>
</feature>
<feature type="compositionally biased region" description="Basic and acidic residues" evidence="2">
    <location>
        <begin position="202"/>
        <end position="216"/>
    </location>
</feature>
<protein>
    <submittedName>
        <fullName evidence="4">Uncharacterized conserved protein, contains FHA domain</fullName>
    </submittedName>
</protein>
<dbReference type="InterPro" id="IPR050923">
    <property type="entry name" value="Cell_Proc_Reg/RNA_Proc"/>
</dbReference>
<organism evidence="4 5">
    <name type="scientific">Dermatophilus congolensis</name>
    <dbReference type="NCBI Taxonomy" id="1863"/>
    <lineage>
        <taxon>Bacteria</taxon>
        <taxon>Bacillati</taxon>
        <taxon>Actinomycetota</taxon>
        <taxon>Actinomycetes</taxon>
        <taxon>Micrococcales</taxon>
        <taxon>Dermatophilaceae</taxon>
        <taxon>Dermatophilus</taxon>
    </lineage>
</organism>
<dbReference type="Gene3D" id="2.60.200.20">
    <property type="match status" value="1"/>
</dbReference>
<dbReference type="Gene3D" id="3.30.2320.60">
    <property type="entry name" value="FhaA, phosphopeptide-binding domain (DUF3662)"/>
    <property type="match status" value="1"/>
</dbReference>
<proteinExistence type="predicted"/>
<dbReference type="CDD" id="cd00060">
    <property type="entry name" value="FHA"/>
    <property type="match status" value="1"/>
</dbReference>
<gene>
    <name evidence="4" type="ORF">SAMEA4475696_00412</name>
</gene>
<dbReference type="SMART" id="SM00240">
    <property type="entry name" value="FHA"/>
    <property type="match status" value="1"/>
</dbReference>
<dbReference type="Pfam" id="PF12401">
    <property type="entry name" value="FhaA_N"/>
    <property type="match status" value="1"/>
</dbReference>
<feature type="region of interest" description="Disordered" evidence="2">
    <location>
        <begin position="202"/>
        <end position="227"/>
    </location>
</feature>
<dbReference type="InterPro" id="IPR000253">
    <property type="entry name" value="FHA_dom"/>
</dbReference>
<dbReference type="PROSITE" id="PS50006">
    <property type="entry name" value="FHA_DOMAIN"/>
    <property type="match status" value="1"/>
</dbReference>
<keyword evidence="5" id="KW-1185">Reference proteome</keyword>
<dbReference type="RefSeq" id="WP_028327228.1">
    <property type="nucleotide sequence ID" value="NZ_LT906453.1"/>
</dbReference>
<evidence type="ECO:0000256" key="2">
    <source>
        <dbReference type="SAM" id="MobiDB-lite"/>
    </source>
</evidence>
<dbReference type="AlphaFoldDB" id="A0A239V8L8"/>
<dbReference type="InterPro" id="IPR022128">
    <property type="entry name" value="FhaA_N"/>
</dbReference>
<dbReference type="GeneID" id="63460624"/>
<reference evidence="4 5" key="1">
    <citation type="submission" date="2017-06" db="EMBL/GenBank/DDBJ databases">
        <authorList>
            <consortium name="Pathogen Informatics"/>
        </authorList>
    </citation>
    <scope>NUCLEOTIDE SEQUENCE [LARGE SCALE GENOMIC DNA]</scope>
    <source>
        <strain evidence="4 5">NCTC13039</strain>
    </source>
</reference>
<dbReference type="InterPro" id="IPR008984">
    <property type="entry name" value="SMAD_FHA_dom_sf"/>
</dbReference>
<dbReference type="STRING" id="1121387.GCA_000429885_01304"/>
<dbReference type="Pfam" id="PF00498">
    <property type="entry name" value="FHA"/>
    <property type="match status" value="1"/>
</dbReference>
<dbReference type="SUPFAM" id="SSF49879">
    <property type="entry name" value="SMAD/FHA domain"/>
    <property type="match status" value="1"/>
</dbReference>
<accession>A0A239V8L8</accession>
<name>A0A239V8L8_9MICO</name>
<evidence type="ECO:0000256" key="1">
    <source>
        <dbReference type="ARBA" id="ARBA00022553"/>
    </source>
</evidence>